<evidence type="ECO:0000313" key="4">
    <source>
        <dbReference type="Proteomes" id="UP000059074"/>
    </source>
</evidence>
<accession>A0A109B8Y2</accession>
<organism evidence="3 4">
    <name type="scientific">Hyphomicrobium sulfonivorans</name>
    <dbReference type="NCBI Taxonomy" id="121290"/>
    <lineage>
        <taxon>Bacteria</taxon>
        <taxon>Pseudomonadati</taxon>
        <taxon>Pseudomonadota</taxon>
        <taxon>Alphaproteobacteria</taxon>
        <taxon>Hyphomicrobiales</taxon>
        <taxon>Hyphomicrobiaceae</taxon>
        <taxon>Hyphomicrobium</taxon>
    </lineage>
</organism>
<dbReference type="Proteomes" id="UP000059074">
    <property type="component" value="Unassembled WGS sequence"/>
</dbReference>
<dbReference type="Gene3D" id="2.120.10.30">
    <property type="entry name" value="TolB, C-terminal domain"/>
    <property type="match status" value="1"/>
</dbReference>
<evidence type="ECO:0000259" key="2">
    <source>
        <dbReference type="Pfam" id="PF22807"/>
    </source>
</evidence>
<dbReference type="InterPro" id="IPR011042">
    <property type="entry name" value="6-blade_b-propeller_TolB-like"/>
</dbReference>
<feature type="domain" description="Pyrroloquinoline quinone-dependent pyranose dehydrogenase beta-propeller" evidence="2">
    <location>
        <begin position="154"/>
        <end position="284"/>
    </location>
</feature>
<name>A0A109B8Y2_HYPSL</name>
<feature type="domain" description="Pyrroloquinoline quinone-dependent pyranose dehydrogenase beta-propeller" evidence="2">
    <location>
        <begin position="329"/>
        <end position="434"/>
    </location>
</feature>
<dbReference type="STRING" id="121290.APY04_3268"/>
<feature type="signal peptide" evidence="1">
    <location>
        <begin position="1"/>
        <end position="20"/>
    </location>
</feature>
<sequence length="441" mass="47298">MRAFMHFTILALISTFSAHASETPPVNSAYGSIPVLVEPESRWIPIPRINEMTAVGWTADGAPVAAEGLKVSRFADGFIHPRWVYTLPNGDVLVAEASSLPLSNKGLVGAVMEHVMRNAGAVQETSPDRIVLLRDADGDGVAEKREIFLEGLLQPFGMALLDGHLYIANTNALVRVPYTDGDLTAAGPPETVAELPFRADDNGHWTRNVIAAPDGSRLFVTVGSISNIAEQGMDIEQGRAMIYAVNPATGTLTEYATGLRNPNGMGFAPGTNTLWTVVNERDGLGDDLPPDYLTSVKEGGFYGWPWAYWGRADHRFKAEEIPPGTIERTIRPDYALGGHTAALGLVFNDKPALGPQWQGGAFVGLHGSWNRREPSGYRVIYVPFTNGQPSGMPVDVLTGFLDAQSNAMGRPVGVDIAGDGALLVADDVGKVIWRVAPAMAQ</sequence>
<dbReference type="InterPro" id="IPR011041">
    <property type="entry name" value="Quinoprot_gluc/sorb_DH_b-prop"/>
</dbReference>
<proteinExistence type="predicted"/>
<evidence type="ECO:0000313" key="3">
    <source>
        <dbReference type="EMBL" id="KWT64376.1"/>
    </source>
</evidence>
<comment type="caution">
    <text evidence="3">The sequence shown here is derived from an EMBL/GenBank/DDBJ whole genome shotgun (WGS) entry which is preliminary data.</text>
</comment>
<dbReference type="AlphaFoldDB" id="A0A109B8Y2"/>
<protein>
    <submittedName>
        <fullName evidence="3">L-sorbosone dehydrogenase</fullName>
    </submittedName>
</protein>
<dbReference type="PANTHER" id="PTHR33546:SF1">
    <property type="entry name" value="LARGE, MULTIFUNCTIONAL SECRETED PROTEIN"/>
    <property type="match status" value="1"/>
</dbReference>
<keyword evidence="1" id="KW-0732">Signal</keyword>
<dbReference type="InterPro" id="IPR054539">
    <property type="entry name" value="Beta-prop_PDH"/>
</dbReference>
<reference evidence="3 4" key="1">
    <citation type="submission" date="2015-10" db="EMBL/GenBank/DDBJ databases">
        <title>Transcriptomic analysis of a linuron degrading triple-species bacterial consortium.</title>
        <authorList>
            <person name="Albers P."/>
        </authorList>
    </citation>
    <scope>NUCLEOTIDE SEQUENCE [LARGE SCALE GENOMIC DNA]</scope>
    <source>
        <strain evidence="3 4">WDL6</strain>
    </source>
</reference>
<keyword evidence="4" id="KW-1185">Reference proteome</keyword>
<dbReference type="PATRIC" id="fig|121290.4.peg.1920"/>
<feature type="chain" id="PRO_5007132455" evidence="1">
    <location>
        <begin position="21"/>
        <end position="441"/>
    </location>
</feature>
<dbReference type="EMBL" id="LMTR01000092">
    <property type="protein sequence ID" value="KWT64376.1"/>
    <property type="molecule type" value="Genomic_DNA"/>
</dbReference>
<dbReference type="SUPFAM" id="SSF50952">
    <property type="entry name" value="Soluble quinoprotein glucose dehydrogenase"/>
    <property type="match status" value="1"/>
</dbReference>
<dbReference type="Pfam" id="PF22807">
    <property type="entry name" value="TrAA12"/>
    <property type="match status" value="2"/>
</dbReference>
<dbReference type="PANTHER" id="PTHR33546">
    <property type="entry name" value="LARGE, MULTIFUNCTIONAL SECRETED PROTEIN-RELATED"/>
    <property type="match status" value="1"/>
</dbReference>
<evidence type="ECO:0000256" key="1">
    <source>
        <dbReference type="SAM" id="SignalP"/>
    </source>
</evidence>
<gene>
    <name evidence="3" type="ORF">APY04_3268</name>
</gene>